<proteinExistence type="predicted"/>
<dbReference type="CDD" id="cd11586">
    <property type="entry name" value="VbhA_like"/>
    <property type="match status" value="1"/>
</dbReference>
<dbReference type="InterPro" id="IPR043038">
    <property type="entry name" value="VbhA_sf"/>
</dbReference>
<dbReference type="RefSeq" id="WP_150379358.1">
    <property type="nucleotide sequence ID" value="NZ_RZUH01000004.1"/>
</dbReference>
<dbReference type="InterPro" id="IPR041535">
    <property type="entry name" value="VbhA"/>
</dbReference>
<organism evidence="2 3">
    <name type="scientific">Bifidobacterium myosotis</name>
    <dbReference type="NCBI Taxonomy" id="1630166"/>
    <lineage>
        <taxon>Bacteria</taxon>
        <taxon>Bacillati</taxon>
        <taxon>Actinomycetota</taxon>
        <taxon>Actinomycetes</taxon>
        <taxon>Bifidobacteriales</taxon>
        <taxon>Bifidobacteriaceae</taxon>
        <taxon>Bifidobacterium</taxon>
    </lineage>
</organism>
<evidence type="ECO:0000259" key="1">
    <source>
        <dbReference type="Pfam" id="PF18495"/>
    </source>
</evidence>
<accession>A0A5M9ZKR9</accession>
<dbReference type="AlphaFoldDB" id="A0A5M9ZKR9"/>
<sequence>MDRRRAIEEAVHSAEMEGGVVCDEFRADMEAYIRGEITPEDMLRHADALYDHNRRGDRILPPA</sequence>
<gene>
    <name evidence="2" type="ORF">EMO91_07050</name>
</gene>
<protein>
    <recommendedName>
        <fullName evidence="1">Antitoxin VbhA domain-containing protein</fullName>
    </recommendedName>
</protein>
<name>A0A5M9ZKR9_9BIFI</name>
<dbReference type="Pfam" id="PF18495">
    <property type="entry name" value="VbhA"/>
    <property type="match status" value="1"/>
</dbReference>
<feature type="domain" description="Antitoxin VbhA" evidence="1">
    <location>
        <begin position="3"/>
        <end position="47"/>
    </location>
</feature>
<dbReference type="EMBL" id="RZUH01000004">
    <property type="protein sequence ID" value="KAA8828191.1"/>
    <property type="molecule type" value="Genomic_DNA"/>
</dbReference>
<dbReference type="Gene3D" id="1.10.8.1050">
    <property type="entry name" value="Antitoxin VbhA-like"/>
    <property type="match status" value="1"/>
</dbReference>
<dbReference type="Proteomes" id="UP000410049">
    <property type="component" value="Unassembled WGS sequence"/>
</dbReference>
<reference evidence="2 3" key="1">
    <citation type="journal article" date="2019" name="Syst. Appl. Microbiol.">
        <title>Characterization of Bifidobacterium species in feaces of the Egyptian fruit bat: Description of B. vespertilionis sp. nov. and B. rousetti sp. nov.</title>
        <authorList>
            <person name="Modesto M."/>
            <person name="Satti M."/>
            <person name="Watanabe K."/>
            <person name="Puglisi E."/>
            <person name="Morelli L."/>
            <person name="Huang C.-H."/>
            <person name="Liou J.-S."/>
            <person name="Miyashita M."/>
            <person name="Tamura T."/>
            <person name="Saito S."/>
            <person name="Mori K."/>
            <person name="Huang L."/>
            <person name="Sciavilla P."/>
            <person name="Sandri C."/>
            <person name="Spiezio C."/>
            <person name="Vitali F."/>
            <person name="Cavalieri D."/>
            <person name="Perpetuini G."/>
            <person name="Tofalo R."/>
            <person name="Bonetti A."/>
            <person name="Arita M."/>
            <person name="Mattarelli P."/>
        </authorList>
    </citation>
    <scope>NUCLEOTIDE SEQUENCE [LARGE SCALE GENOMIC DNA]</scope>
    <source>
        <strain evidence="2 3">RST17</strain>
    </source>
</reference>
<dbReference type="InterPro" id="IPR033788">
    <property type="entry name" value="VbhA-like"/>
</dbReference>
<comment type="caution">
    <text evidence="2">The sequence shown here is derived from an EMBL/GenBank/DDBJ whole genome shotgun (WGS) entry which is preliminary data.</text>
</comment>
<evidence type="ECO:0000313" key="3">
    <source>
        <dbReference type="Proteomes" id="UP000410049"/>
    </source>
</evidence>
<evidence type="ECO:0000313" key="2">
    <source>
        <dbReference type="EMBL" id="KAA8828191.1"/>
    </source>
</evidence>